<dbReference type="RefSeq" id="WP_013972087.1">
    <property type="nucleotide sequence ID" value="NZ_CP007620.1"/>
</dbReference>
<evidence type="ECO:0000313" key="2">
    <source>
        <dbReference type="Proteomes" id="UP000278162"/>
    </source>
</evidence>
<name>A0A059UWD9_PSEPU</name>
<protein>
    <submittedName>
        <fullName evidence="1">Paraquat-inducible protein A</fullName>
    </submittedName>
</protein>
<dbReference type="EMBL" id="RJAI01000044">
    <property type="protein sequence ID" value="RNF86918.1"/>
    <property type="molecule type" value="Genomic_DNA"/>
</dbReference>
<dbReference type="KEGG" id="ppud:DW66_2388"/>
<dbReference type="InterPro" id="IPR007498">
    <property type="entry name" value="PqiA-like"/>
</dbReference>
<reference evidence="1 2" key="1">
    <citation type="submission" date="2018-10" db="EMBL/GenBank/DDBJ databases">
        <title>An outbreak of IMP-63 producing strain in France.</title>
        <authorList>
            <person name="Bour M."/>
            <person name="Liapis E."/>
            <person name="Plesiat P."/>
        </authorList>
    </citation>
    <scope>NUCLEOTIDE SEQUENCE [LARGE SCALE GENOMIC DNA]</scope>
    <source>
        <strain evidence="1 2">12917</strain>
    </source>
</reference>
<proteinExistence type="predicted"/>
<dbReference type="Proteomes" id="UP000278162">
    <property type="component" value="Unassembled WGS sequence"/>
</dbReference>
<dbReference type="OrthoDB" id="9807787at2"/>
<sequence>MSQSQQLIICEYCDTVYHRAPLLKHQRAVCQRCGGVLYRHTSLTVQQRLALSVTGGILLVFANAYPVMTIGMQGLTHSATLWDSVQILSHGSITFIALVMALSIIFAPVLQITLLCWVLGFALAGQRAPGFALCMRSLEGLRPWSMLEVCLLGAMVAVIKLAGFLDVIPGIGLLALAALSMLIIHIAGKDIRGLWEQV</sequence>
<comment type="caution">
    <text evidence="1">The sequence shown here is derived from an EMBL/GenBank/DDBJ whole genome shotgun (WGS) entry which is preliminary data.</text>
</comment>
<evidence type="ECO:0000313" key="1">
    <source>
        <dbReference type="EMBL" id="RNF86918.1"/>
    </source>
</evidence>
<organism evidence="1 2">
    <name type="scientific">Pseudomonas putida</name>
    <name type="common">Arthrobacter siderocapsulatus</name>
    <dbReference type="NCBI Taxonomy" id="303"/>
    <lineage>
        <taxon>Bacteria</taxon>
        <taxon>Pseudomonadati</taxon>
        <taxon>Pseudomonadota</taxon>
        <taxon>Gammaproteobacteria</taxon>
        <taxon>Pseudomonadales</taxon>
        <taxon>Pseudomonadaceae</taxon>
        <taxon>Pseudomonas</taxon>
    </lineage>
</organism>
<accession>A0A059UWD9</accession>
<dbReference type="GeneID" id="97167667"/>
<dbReference type="AlphaFoldDB" id="A0A059UWD9"/>
<gene>
    <name evidence="1" type="ORF">EFK07_18690</name>
</gene>
<dbReference type="Pfam" id="PF04403">
    <property type="entry name" value="PqiA"/>
    <property type="match status" value="1"/>
</dbReference>